<evidence type="ECO:0000256" key="2">
    <source>
        <dbReference type="SAM" id="SignalP"/>
    </source>
</evidence>
<feature type="region of interest" description="Disordered" evidence="1">
    <location>
        <begin position="161"/>
        <end position="196"/>
    </location>
</feature>
<protein>
    <recommendedName>
        <fullName evidence="3">Sialidase domain-containing protein</fullName>
    </recommendedName>
</protein>
<dbReference type="InterPro" id="IPR036278">
    <property type="entry name" value="Sialidase_sf"/>
</dbReference>
<organism evidence="4 5">
    <name type="scientific">Pycnococcus provasolii</name>
    <dbReference type="NCBI Taxonomy" id="41880"/>
    <lineage>
        <taxon>Eukaryota</taxon>
        <taxon>Viridiplantae</taxon>
        <taxon>Chlorophyta</taxon>
        <taxon>Pseudoscourfieldiophyceae</taxon>
        <taxon>Pseudoscourfieldiales</taxon>
        <taxon>Pycnococcaceae</taxon>
        <taxon>Pycnococcus</taxon>
    </lineage>
</organism>
<evidence type="ECO:0000256" key="1">
    <source>
        <dbReference type="SAM" id="MobiDB-lite"/>
    </source>
</evidence>
<dbReference type="PANTHER" id="PTHR43752">
    <property type="entry name" value="BNR/ASP-BOX REPEAT FAMILY PROTEIN"/>
    <property type="match status" value="1"/>
</dbReference>
<dbReference type="AlphaFoldDB" id="A0A830HRB3"/>
<comment type="caution">
    <text evidence="4">The sequence shown here is derived from an EMBL/GenBank/DDBJ whole genome shotgun (WGS) entry which is preliminary data.</text>
</comment>
<feature type="domain" description="Sialidase" evidence="3">
    <location>
        <begin position="255"/>
        <end position="577"/>
    </location>
</feature>
<dbReference type="Proteomes" id="UP000660262">
    <property type="component" value="Unassembled WGS sequence"/>
</dbReference>
<keyword evidence="2" id="KW-0732">Signal</keyword>
<dbReference type="PANTHER" id="PTHR43752:SF2">
    <property type="entry name" value="BNR_ASP-BOX REPEAT FAMILY PROTEIN"/>
    <property type="match status" value="1"/>
</dbReference>
<keyword evidence="5" id="KW-1185">Reference proteome</keyword>
<gene>
    <name evidence="4" type="ORF">PPROV_000672300</name>
</gene>
<evidence type="ECO:0000259" key="3">
    <source>
        <dbReference type="Pfam" id="PF13088"/>
    </source>
</evidence>
<feature type="chain" id="PRO_5033060637" description="Sialidase domain-containing protein" evidence="2">
    <location>
        <begin position="27"/>
        <end position="686"/>
    </location>
</feature>
<feature type="compositionally biased region" description="Basic and acidic residues" evidence="1">
    <location>
        <begin position="161"/>
        <end position="170"/>
    </location>
</feature>
<accession>A0A830HRB3</accession>
<evidence type="ECO:0000313" key="4">
    <source>
        <dbReference type="EMBL" id="GHP07981.1"/>
    </source>
</evidence>
<feature type="compositionally biased region" description="Acidic residues" evidence="1">
    <location>
        <begin position="174"/>
        <end position="189"/>
    </location>
</feature>
<proteinExistence type="predicted"/>
<dbReference type="Pfam" id="PF13088">
    <property type="entry name" value="BNR_2"/>
    <property type="match status" value="1"/>
</dbReference>
<feature type="region of interest" description="Disordered" evidence="1">
    <location>
        <begin position="667"/>
        <end position="686"/>
    </location>
</feature>
<evidence type="ECO:0000313" key="5">
    <source>
        <dbReference type="Proteomes" id="UP000660262"/>
    </source>
</evidence>
<dbReference type="Gene3D" id="2.120.10.10">
    <property type="match status" value="1"/>
</dbReference>
<reference evidence="4" key="1">
    <citation type="submission" date="2020-10" db="EMBL/GenBank/DDBJ databases">
        <title>Unveiling of a novel bifunctional photoreceptor, Dualchrome1, isolated from a cosmopolitan green alga.</title>
        <authorList>
            <person name="Suzuki S."/>
            <person name="Kawachi M."/>
        </authorList>
    </citation>
    <scope>NUCLEOTIDE SEQUENCE</scope>
    <source>
        <strain evidence="4">NIES 2893</strain>
    </source>
</reference>
<dbReference type="CDD" id="cd15482">
    <property type="entry name" value="Sialidase_non-viral"/>
    <property type="match status" value="1"/>
</dbReference>
<name>A0A830HRB3_9CHLO</name>
<dbReference type="SUPFAM" id="SSF50939">
    <property type="entry name" value="Sialidases"/>
    <property type="match status" value="1"/>
</dbReference>
<sequence length="686" mass="75067">MVGPSHPISTMYCTLPPLLFLVPLVAIHPDLTHKASVEGMDRLNKLVHTANTLQARNTHSKPSLSSLLKKSFRSFLIVATTCLAVLLLATGQTAFERALKKEQSQLPLGTRFVGSRMATRFQAFRQKLVQRNPHSASATIGGVTDGADEVAMLQVVAERAEQRKAAHENQDTAGAEDEDEDVDEDEDGVEQTTHDGNIVGPLEQVRIVEGGKCVQAHACSSLRRCAAEGANALATRKLCMNYLHMLMLAELPDRRLAAAWQASAVVEGAEDQRIFLAVSQDTGGRTWGTPTPLPDETRRGAQWSPVLHYDSSANRLHIFYAESDAKCVRSSRTHGGRQMPRRFSVGGHIMHVSRDVGDDPAAEVSWTEPRTLLSQEVDGGIPKVVANRLTVLSSSGHWVLPFWRQRSWGVCETKDLHNTAGVLLSKDGGETFEAFGEIHLNYKTHWVIEGSVAEMKNGTLLMLMRSSDNFIFHSTSRNGGMSWTNAVPTSIPNPDSKIAMLGASNVLLLAYNDLTRAFTGMAKGRDLDSKKRDRLKLAVSSDDGSTWVDLLRLDDETPKLDGDVPILYHYPTMVVRAGSADDDGDVKRKTRVLVGYSRAYVDREEAVKRSATPKALQDGLWLTEIELNSYRATGVVKLVDGRGEEAKPIGRTFELFDSQPCATAGCATAKRSRKEAGNSESSQATA</sequence>
<dbReference type="OrthoDB" id="504663at2759"/>
<dbReference type="EMBL" id="BNJQ01000019">
    <property type="protein sequence ID" value="GHP07981.1"/>
    <property type="molecule type" value="Genomic_DNA"/>
</dbReference>
<dbReference type="InterPro" id="IPR011040">
    <property type="entry name" value="Sialidase"/>
</dbReference>
<feature type="signal peptide" evidence="2">
    <location>
        <begin position="1"/>
        <end position="26"/>
    </location>
</feature>